<reference evidence="1 4" key="1">
    <citation type="submission" date="2016-10" db="EMBL/GenBank/DDBJ databases">
        <authorList>
            <person name="de Groot N.N."/>
        </authorList>
    </citation>
    <scope>NUCLEOTIDE SEQUENCE [LARGE SCALE GENOMIC DNA]</scope>
    <source>
        <strain evidence="1 4">CCM 7361</strain>
    </source>
</reference>
<evidence type="ECO:0000313" key="3">
    <source>
        <dbReference type="Proteomes" id="UP000198309"/>
    </source>
</evidence>
<dbReference type="AlphaFoldDB" id="A0A239MZ88"/>
<organism evidence="1 4">
    <name type="scientific">Pseudomonas delhiensis</name>
    <dbReference type="NCBI Taxonomy" id="366289"/>
    <lineage>
        <taxon>Bacteria</taxon>
        <taxon>Pseudomonadati</taxon>
        <taxon>Pseudomonadota</taxon>
        <taxon>Gammaproteobacteria</taxon>
        <taxon>Pseudomonadales</taxon>
        <taxon>Pseudomonadaceae</taxon>
        <taxon>Pseudomonas</taxon>
    </lineage>
</organism>
<protein>
    <submittedName>
        <fullName evidence="1">Uncharacterized protein</fullName>
    </submittedName>
</protein>
<dbReference type="Proteomes" id="UP000199693">
    <property type="component" value="Unassembled WGS sequence"/>
</dbReference>
<dbReference type="EMBL" id="FNEC01000037">
    <property type="protein sequence ID" value="SDK39695.1"/>
    <property type="molecule type" value="Genomic_DNA"/>
</dbReference>
<proteinExistence type="predicted"/>
<evidence type="ECO:0000313" key="2">
    <source>
        <dbReference type="EMBL" id="SNT48026.1"/>
    </source>
</evidence>
<gene>
    <name evidence="1" type="ORF">SAMN05216189_103710</name>
    <name evidence="2" type="ORF">SAMN06295949_13372</name>
</gene>
<keyword evidence="3" id="KW-1185">Reference proteome</keyword>
<evidence type="ECO:0000313" key="4">
    <source>
        <dbReference type="Proteomes" id="UP000199693"/>
    </source>
</evidence>
<accession>A0A239MZ88</accession>
<reference evidence="2 3" key="2">
    <citation type="submission" date="2017-06" db="EMBL/GenBank/DDBJ databases">
        <authorList>
            <person name="Varghese N."/>
            <person name="Submissions S."/>
        </authorList>
    </citation>
    <scope>NUCLEOTIDE SEQUENCE [LARGE SCALE GENOMIC DNA]</scope>
    <source>
        <strain evidence="2 3">RLD-1</strain>
    </source>
</reference>
<dbReference type="Proteomes" id="UP000198309">
    <property type="component" value="Unassembled WGS sequence"/>
</dbReference>
<sequence>MKRSWNVLIPGRAPFVMILMEDCDPLQVVQSIWPNAEVA</sequence>
<dbReference type="EMBL" id="FZPC01000033">
    <property type="protein sequence ID" value="SNT48026.1"/>
    <property type="molecule type" value="Genomic_DNA"/>
</dbReference>
<name>A0A239MZ88_9PSED</name>
<evidence type="ECO:0000313" key="1">
    <source>
        <dbReference type="EMBL" id="SDK39695.1"/>
    </source>
</evidence>